<sequence>MISLSAAQLDLWMAAFLFPLARVLGLVAASPLFNNRAFPARIRLGLGAAMTVALIPALPPSGLTVGSWPGMLALVQQMLIGIALGFSMRIVFTAIDLAGELIGLQMGLGFAMFYDPDNAAQSPVIAEFLGLLAMLIFLSINGHLMMLAVLGNSFEWWPVGADLFPANGWAAIARWGGTVFSAGVMLALPVIAALLVVNIALAVLTRAAPALNLFAIGFPVTLIAGFVMLLLSLPFMAPSLERLFDYGLRTLAQLAMG</sequence>
<dbReference type="Proteomes" id="UP000005019">
    <property type="component" value="Unassembled WGS sequence"/>
</dbReference>
<comment type="function">
    <text evidence="1 10">Role in flagellar biosynthesis.</text>
</comment>
<dbReference type="eggNOG" id="COG1684">
    <property type="taxonomic scope" value="Bacteria"/>
</dbReference>
<dbReference type="InterPro" id="IPR002010">
    <property type="entry name" value="T3SS_IM_R"/>
</dbReference>
<dbReference type="PRINTS" id="PR00953">
    <property type="entry name" value="TYPE3IMRPROT"/>
</dbReference>
<protein>
    <recommendedName>
        <fullName evidence="3 9">Flagellar biosynthetic protein FliR</fullName>
    </recommendedName>
</protein>
<evidence type="ECO:0000256" key="1">
    <source>
        <dbReference type="ARBA" id="ARBA00002578"/>
    </source>
</evidence>
<keyword evidence="6 10" id="KW-1133">Transmembrane helix</keyword>
<dbReference type="AlphaFoldDB" id="F5REN0"/>
<evidence type="ECO:0000256" key="8">
    <source>
        <dbReference type="ARBA" id="ARBA00023143"/>
    </source>
</evidence>
<dbReference type="InterPro" id="IPR006303">
    <property type="entry name" value="FliR"/>
</dbReference>
<evidence type="ECO:0000256" key="4">
    <source>
        <dbReference type="ARBA" id="ARBA00022475"/>
    </source>
</evidence>
<comment type="caution">
    <text evidence="11">The sequence shown here is derived from an EMBL/GenBank/DDBJ whole genome shotgun (WGS) entry which is preliminary data.</text>
</comment>
<dbReference type="GO" id="GO:0006605">
    <property type="term" value="P:protein targeting"/>
    <property type="evidence" value="ECO:0007669"/>
    <property type="project" value="UniProtKB-UniRule"/>
</dbReference>
<gene>
    <name evidence="11" type="ORF">METUNv1_02754</name>
</gene>
<feature type="transmembrane region" description="Helical" evidence="10">
    <location>
        <begin position="211"/>
        <end position="237"/>
    </location>
</feature>
<dbReference type="PANTHER" id="PTHR30065:SF8">
    <property type="entry name" value="FLAGELLAR BIOSYNTHETIC PROTEIN FLIR"/>
    <property type="match status" value="1"/>
</dbReference>
<reference evidence="11 12" key="1">
    <citation type="journal article" date="2011" name="J. Bacteriol.">
        <title>Genome sequence of Methyloversatilis universalis FAM5T, a methylotrophic representative of the order Rhodocyclales.</title>
        <authorList>
            <person name="Kittichotirat W."/>
            <person name="Good N.M."/>
            <person name="Hall R."/>
            <person name="Bringel F."/>
            <person name="Lajus A."/>
            <person name="Medigue C."/>
            <person name="Smalley N.E."/>
            <person name="Beck D."/>
            <person name="Bumgarner R."/>
            <person name="Vuilleumier S."/>
            <person name="Kalyuzhnaya M.G."/>
        </authorList>
    </citation>
    <scope>NUCLEOTIDE SEQUENCE [LARGE SCALE GENOMIC DNA]</scope>
    <source>
        <strain evidence="12">ATCC BAA-1314 / JCM 13912 / FAM5</strain>
    </source>
</reference>
<keyword evidence="5 10" id="KW-0812">Transmembrane</keyword>
<dbReference type="GO" id="GO:0044780">
    <property type="term" value="P:bacterial-type flagellum assembly"/>
    <property type="evidence" value="ECO:0007669"/>
    <property type="project" value="UniProtKB-UniRule"/>
</dbReference>
<evidence type="ECO:0000256" key="3">
    <source>
        <dbReference type="ARBA" id="ARBA00021717"/>
    </source>
</evidence>
<dbReference type="GO" id="GO:0009425">
    <property type="term" value="C:bacterial-type flagellum basal body"/>
    <property type="evidence" value="ECO:0007669"/>
    <property type="project" value="UniProtKB-SubCell"/>
</dbReference>
<name>F5REN0_METUF</name>
<dbReference type="GO" id="GO:0005886">
    <property type="term" value="C:plasma membrane"/>
    <property type="evidence" value="ECO:0007669"/>
    <property type="project" value="UniProtKB-SubCell"/>
</dbReference>
<evidence type="ECO:0000256" key="2">
    <source>
        <dbReference type="ARBA" id="ARBA00009772"/>
    </source>
</evidence>
<feature type="transmembrane region" description="Helical" evidence="10">
    <location>
        <begin position="179"/>
        <end position="204"/>
    </location>
</feature>
<evidence type="ECO:0000313" key="11">
    <source>
        <dbReference type="EMBL" id="EGK71361.1"/>
    </source>
</evidence>
<proteinExistence type="inferred from homology"/>
<keyword evidence="11" id="KW-0966">Cell projection</keyword>
<evidence type="ECO:0000256" key="9">
    <source>
        <dbReference type="NCBIfam" id="TIGR01400"/>
    </source>
</evidence>
<evidence type="ECO:0000256" key="10">
    <source>
        <dbReference type="RuleBase" id="RU362071"/>
    </source>
</evidence>
<dbReference type="EMBL" id="AFHG01000052">
    <property type="protein sequence ID" value="EGK71361.1"/>
    <property type="molecule type" value="Genomic_DNA"/>
</dbReference>
<keyword evidence="4 10" id="KW-1003">Cell membrane</keyword>
<comment type="subcellular location">
    <subcellularLocation>
        <location evidence="10">Cell membrane</location>
        <topology evidence="10">Multi-pass membrane protein</topology>
    </subcellularLocation>
    <subcellularLocation>
        <location evidence="10">Bacterial flagellum basal body</location>
    </subcellularLocation>
</comment>
<evidence type="ECO:0000313" key="12">
    <source>
        <dbReference type="Proteomes" id="UP000005019"/>
    </source>
</evidence>
<evidence type="ECO:0000256" key="5">
    <source>
        <dbReference type="ARBA" id="ARBA00022692"/>
    </source>
</evidence>
<comment type="similarity">
    <text evidence="2 10">Belongs to the FliR/MopE/SpaR family.</text>
</comment>
<feature type="transmembrane region" description="Helical" evidence="10">
    <location>
        <begin position="12"/>
        <end position="33"/>
    </location>
</feature>
<keyword evidence="8 10" id="KW-0975">Bacterial flagellum</keyword>
<accession>F5REN0</accession>
<keyword evidence="11" id="KW-0282">Flagellum</keyword>
<organism evidence="11 12">
    <name type="scientific">Methyloversatilis universalis (strain ATCC BAA-1314 / DSM 25237 / JCM 13912 / CCUG 52030 / FAM5)</name>
    <dbReference type="NCBI Taxonomy" id="1000565"/>
    <lineage>
        <taxon>Bacteria</taxon>
        <taxon>Pseudomonadati</taxon>
        <taxon>Pseudomonadota</taxon>
        <taxon>Betaproteobacteria</taxon>
        <taxon>Nitrosomonadales</taxon>
        <taxon>Sterolibacteriaceae</taxon>
        <taxon>Methyloversatilis</taxon>
    </lineage>
</organism>
<dbReference type="PANTHER" id="PTHR30065">
    <property type="entry name" value="FLAGELLAR BIOSYNTHETIC PROTEIN FLIR"/>
    <property type="match status" value="1"/>
</dbReference>
<feature type="transmembrane region" description="Helical" evidence="10">
    <location>
        <begin position="40"/>
        <end position="58"/>
    </location>
</feature>
<keyword evidence="12" id="KW-1185">Reference proteome</keyword>
<dbReference type="NCBIfam" id="TIGR01400">
    <property type="entry name" value="fliR"/>
    <property type="match status" value="1"/>
</dbReference>
<keyword evidence="7 10" id="KW-0472">Membrane</keyword>
<dbReference type="STRING" id="1000565.METUNv1_02754"/>
<feature type="transmembrane region" description="Helical" evidence="10">
    <location>
        <begin position="78"/>
        <end position="103"/>
    </location>
</feature>
<dbReference type="Pfam" id="PF01311">
    <property type="entry name" value="Bac_export_1"/>
    <property type="match status" value="1"/>
</dbReference>
<evidence type="ECO:0000256" key="7">
    <source>
        <dbReference type="ARBA" id="ARBA00023136"/>
    </source>
</evidence>
<feature type="transmembrane region" description="Helical" evidence="10">
    <location>
        <begin position="124"/>
        <end position="150"/>
    </location>
</feature>
<dbReference type="RefSeq" id="WP_008062668.1">
    <property type="nucleotide sequence ID" value="NZ_AFHG01000052.1"/>
</dbReference>
<dbReference type="OrthoDB" id="9797790at2"/>
<keyword evidence="11" id="KW-0969">Cilium</keyword>
<evidence type="ECO:0000256" key="6">
    <source>
        <dbReference type="ARBA" id="ARBA00022989"/>
    </source>
</evidence>